<reference evidence="2" key="1">
    <citation type="submission" date="2022-11" db="UniProtKB">
        <authorList>
            <consortium name="WormBaseParasite"/>
        </authorList>
    </citation>
    <scope>IDENTIFICATION</scope>
</reference>
<accession>A0AC34FRG0</accession>
<dbReference type="Proteomes" id="UP000887579">
    <property type="component" value="Unplaced"/>
</dbReference>
<organism evidence="1 2">
    <name type="scientific">Panagrolaimus sp. ES5</name>
    <dbReference type="NCBI Taxonomy" id="591445"/>
    <lineage>
        <taxon>Eukaryota</taxon>
        <taxon>Metazoa</taxon>
        <taxon>Ecdysozoa</taxon>
        <taxon>Nematoda</taxon>
        <taxon>Chromadorea</taxon>
        <taxon>Rhabditida</taxon>
        <taxon>Tylenchina</taxon>
        <taxon>Panagrolaimomorpha</taxon>
        <taxon>Panagrolaimoidea</taxon>
        <taxon>Panagrolaimidae</taxon>
        <taxon>Panagrolaimus</taxon>
    </lineage>
</organism>
<evidence type="ECO:0000313" key="2">
    <source>
        <dbReference type="WBParaSite" id="ES5_v2.g20003.t1"/>
    </source>
</evidence>
<sequence>MINLSSHYDDECAKEFKQQFKCNNWDNTNSSTLSLHIAAYENLVESDFDGNDESLKEFGLIKKGENVKQLFLGSSVDENPFEFPRQHKSEAMQPEMMQFKASQRLLNPNNSMR</sequence>
<dbReference type="WBParaSite" id="ES5_v2.g20003.t1">
    <property type="protein sequence ID" value="ES5_v2.g20003.t1"/>
    <property type="gene ID" value="ES5_v2.g20003"/>
</dbReference>
<proteinExistence type="predicted"/>
<protein>
    <submittedName>
        <fullName evidence="2">Uncharacterized protein</fullName>
    </submittedName>
</protein>
<evidence type="ECO:0000313" key="1">
    <source>
        <dbReference type="Proteomes" id="UP000887579"/>
    </source>
</evidence>
<name>A0AC34FRG0_9BILA</name>